<dbReference type="EMBL" id="SDMP01000016">
    <property type="protein sequence ID" value="RYR03751.1"/>
    <property type="molecule type" value="Genomic_DNA"/>
</dbReference>
<name>A0A444YPF3_ARAHY</name>
<feature type="domain" description="PB1-like" evidence="1">
    <location>
        <begin position="91"/>
        <end position="149"/>
    </location>
</feature>
<protein>
    <recommendedName>
        <fullName evidence="1">PB1-like domain-containing protein</fullName>
    </recommendedName>
</protein>
<dbReference type="AlphaFoldDB" id="A0A444YPF3"/>
<evidence type="ECO:0000259" key="1">
    <source>
        <dbReference type="Pfam" id="PF26130"/>
    </source>
</evidence>
<evidence type="ECO:0000313" key="3">
    <source>
        <dbReference type="Proteomes" id="UP000289738"/>
    </source>
</evidence>
<proteinExistence type="predicted"/>
<gene>
    <name evidence="2" type="ORF">Ahy_B06g083021</name>
</gene>
<evidence type="ECO:0000313" key="2">
    <source>
        <dbReference type="EMBL" id="RYR03751.1"/>
    </source>
</evidence>
<comment type="caution">
    <text evidence="2">The sequence shown here is derived from an EMBL/GenBank/DDBJ whole genome shotgun (WGS) entry which is preliminary data.</text>
</comment>
<reference evidence="2 3" key="1">
    <citation type="submission" date="2019-01" db="EMBL/GenBank/DDBJ databases">
        <title>Sequencing of cultivated peanut Arachis hypogaea provides insights into genome evolution and oil improvement.</title>
        <authorList>
            <person name="Chen X."/>
        </authorList>
    </citation>
    <scope>NUCLEOTIDE SEQUENCE [LARGE SCALE GENOMIC DNA]</scope>
    <source>
        <strain evidence="3">cv. Fuhuasheng</strain>
        <tissue evidence="2">Leaves</tissue>
    </source>
</reference>
<dbReference type="InterPro" id="IPR058594">
    <property type="entry name" value="PB1-like_dom_pln"/>
</dbReference>
<dbReference type="Pfam" id="PF26130">
    <property type="entry name" value="PB1-like"/>
    <property type="match status" value="1"/>
</dbReference>
<sequence>MANVCSRGTLTAMLAEKENDAVLSEYPDRHDSASFCGQRGFKTLQSGFTLFHNKYLHVWLQNVSSPSSHALTPSPCIRTSPSTFLVMEDPPMIFVFHHGGLFKKNAEGDMVYKPDNTEVLMGVEGDMLDIFFVRGYYRELGYIEAGNCW</sequence>
<dbReference type="Proteomes" id="UP000289738">
    <property type="component" value="Chromosome B06"/>
</dbReference>
<accession>A0A444YPF3</accession>
<organism evidence="2 3">
    <name type="scientific">Arachis hypogaea</name>
    <name type="common">Peanut</name>
    <dbReference type="NCBI Taxonomy" id="3818"/>
    <lineage>
        <taxon>Eukaryota</taxon>
        <taxon>Viridiplantae</taxon>
        <taxon>Streptophyta</taxon>
        <taxon>Embryophyta</taxon>
        <taxon>Tracheophyta</taxon>
        <taxon>Spermatophyta</taxon>
        <taxon>Magnoliopsida</taxon>
        <taxon>eudicotyledons</taxon>
        <taxon>Gunneridae</taxon>
        <taxon>Pentapetalae</taxon>
        <taxon>rosids</taxon>
        <taxon>fabids</taxon>
        <taxon>Fabales</taxon>
        <taxon>Fabaceae</taxon>
        <taxon>Papilionoideae</taxon>
        <taxon>50 kb inversion clade</taxon>
        <taxon>dalbergioids sensu lato</taxon>
        <taxon>Dalbergieae</taxon>
        <taxon>Pterocarpus clade</taxon>
        <taxon>Arachis</taxon>
    </lineage>
</organism>
<keyword evidence="3" id="KW-1185">Reference proteome</keyword>